<accession>A0A1T4QCR6</accession>
<dbReference type="AlphaFoldDB" id="A0A1T4QCR6"/>
<dbReference type="Proteomes" id="UP000191153">
    <property type="component" value="Unassembled WGS sequence"/>
</dbReference>
<name>A0A1T4QCR6_9FUSO</name>
<reference evidence="1 2" key="1">
    <citation type="submission" date="2017-02" db="EMBL/GenBank/DDBJ databases">
        <authorList>
            <person name="Peterson S.W."/>
        </authorList>
    </citation>
    <scope>NUCLEOTIDE SEQUENCE [LARGE SCALE GENOMIC DNA]</scope>
    <source>
        <strain evidence="1 2">ATCC 700028</strain>
    </source>
</reference>
<evidence type="ECO:0000313" key="1">
    <source>
        <dbReference type="EMBL" id="SKA01406.1"/>
    </source>
</evidence>
<dbReference type="RefSeq" id="WP_078694709.1">
    <property type="nucleotide sequence ID" value="NZ_FUWX01000021.1"/>
</dbReference>
<dbReference type="OrthoDB" id="92234at2"/>
<proteinExistence type="predicted"/>
<organism evidence="1 2">
    <name type="scientific">Cetobacterium ceti</name>
    <dbReference type="NCBI Taxonomy" id="180163"/>
    <lineage>
        <taxon>Bacteria</taxon>
        <taxon>Fusobacteriati</taxon>
        <taxon>Fusobacteriota</taxon>
        <taxon>Fusobacteriia</taxon>
        <taxon>Fusobacteriales</taxon>
        <taxon>Fusobacteriaceae</taxon>
        <taxon>Cetobacterium</taxon>
    </lineage>
</organism>
<sequence>MKKIERNIFQIGVDHLIIKNITIEYPEHLKKMTLTEDGGLQEGITERGEGFIIYSFTKLTKDNELIPFVNTLVFNPNKILDGNNLMNSKAGRIYDALVKVKNILDQKNIKLDYSESTVETTEININLNIEFVKLKKVLDLMFYVMSKGKSKCTFGDDNNYISRNRRKVESFWFRKNENVFRAYNKTLELLEKEKIDINLEVTRIEDKLSPYNFKKIFKDNNLDLKLMTVLKNFDLIEISFKKRWALILKESLQYLDANHAKEIAIEYKKFKDTQKLARERKKIDQNIKLQCGVYKYLYDNFSIFDKKYIFDVIDNYHNRNFKREKQMAEKYFSNENGINLIKFLADFFCTTFSKPVQEN</sequence>
<dbReference type="STRING" id="180163.SAMN02745174_02271"/>
<gene>
    <name evidence="1" type="ORF">SAMN02745174_02271</name>
</gene>
<protein>
    <submittedName>
        <fullName evidence="1">Uncharacterized protein</fullName>
    </submittedName>
</protein>
<keyword evidence="2" id="KW-1185">Reference proteome</keyword>
<evidence type="ECO:0000313" key="2">
    <source>
        <dbReference type="Proteomes" id="UP000191153"/>
    </source>
</evidence>
<dbReference type="EMBL" id="FUWX01000021">
    <property type="protein sequence ID" value="SKA01406.1"/>
    <property type="molecule type" value="Genomic_DNA"/>
</dbReference>